<dbReference type="Pfam" id="PF12833">
    <property type="entry name" value="HTH_18"/>
    <property type="match status" value="1"/>
</dbReference>
<dbReference type="PANTHER" id="PTHR43280:SF29">
    <property type="entry name" value="ARAC-FAMILY TRANSCRIPTIONAL REGULATOR"/>
    <property type="match status" value="1"/>
</dbReference>
<dbReference type="PANTHER" id="PTHR43280">
    <property type="entry name" value="ARAC-FAMILY TRANSCRIPTIONAL REGULATOR"/>
    <property type="match status" value="1"/>
</dbReference>
<evidence type="ECO:0000256" key="3">
    <source>
        <dbReference type="ARBA" id="ARBA00023163"/>
    </source>
</evidence>
<keyword evidence="4" id="KW-0472">Membrane</keyword>
<keyword evidence="3" id="KW-0804">Transcription</keyword>
<sequence>MKEIQLILSIAIGQGLILAFFLLTSKYYKTEANSWLSFALILLSTIVIIDLLGGIYPSNSILLEFFLNDIELGFLVYVPLFYFFKLSTSSSKNESYFKFYLLIPFLLDTVTNIGIVSYFPPEKIAVHSGVQLFYEIESILSIFFNVLLCYKSFRLIKTFRNDSDKKRWIYRIWQSTLVLISVWIILTLGSFLMNSTLAIFVETFYALISVWMFWLIYEGIVNLKLIDNRKDISLKMNARTIQETRVFIEDEKIIDSKKNSNNTYNATNRKLNSELSNSHFNVINEIMVSEALYRNSDLSIDDVAQRIDMSSGYVSRHIKEATHKNFTLWVNEYRVAEVKVMFRDKEFDNYTTLSIGLEAGFKSKSAFYATFKKITGETPSYFRKKKS</sequence>
<dbReference type="PROSITE" id="PS01124">
    <property type="entry name" value="HTH_ARAC_FAMILY_2"/>
    <property type="match status" value="1"/>
</dbReference>
<name>A0A1X7L6B6_9BACT</name>
<evidence type="ECO:0000313" key="6">
    <source>
        <dbReference type="EMBL" id="SMG49275.1"/>
    </source>
</evidence>
<keyword evidence="2" id="KW-0238">DNA-binding</keyword>
<keyword evidence="1" id="KW-0805">Transcription regulation</keyword>
<keyword evidence="4" id="KW-1133">Transmembrane helix</keyword>
<feature type="transmembrane region" description="Helical" evidence="4">
    <location>
        <begin position="6"/>
        <end position="23"/>
    </location>
</feature>
<dbReference type="InterPro" id="IPR018060">
    <property type="entry name" value="HTH_AraC"/>
</dbReference>
<dbReference type="Proteomes" id="UP000193804">
    <property type="component" value="Unassembled WGS sequence"/>
</dbReference>
<dbReference type="InterPro" id="IPR009057">
    <property type="entry name" value="Homeodomain-like_sf"/>
</dbReference>
<evidence type="ECO:0000256" key="4">
    <source>
        <dbReference type="SAM" id="Phobius"/>
    </source>
</evidence>
<feature type="transmembrane region" description="Helical" evidence="4">
    <location>
        <begin position="62"/>
        <end position="84"/>
    </location>
</feature>
<dbReference type="SMART" id="SM00342">
    <property type="entry name" value="HTH_ARAC"/>
    <property type="match status" value="1"/>
</dbReference>
<proteinExistence type="predicted"/>
<organism evidence="6 7">
    <name type="scientific">Marivirga sericea</name>
    <dbReference type="NCBI Taxonomy" id="1028"/>
    <lineage>
        <taxon>Bacteria</taxon>
        <taxon>Pseudomonadati</taxon>
        <taxon>Bacteroidota</taxon>
        <taxon>Cytophagia</taxon>
        <taxon>Cytophagales</taxon>
        <taxon>Marivirgaceae</taxon>
        <taxon>Marivirga</taxon>
    </lineage>
</organism>
<reference evidence="7" key="1">
    <citation type="submission" date="2017-04" db="EMBL/GenBank/DDBJ databases">
        <authorList>
            <person name="Varghese N."/>
            <person name="Submissions S."/>
        </authorList>
    </citation>
    <scope>NUCLEOTIDE SEQUENCE [LARGE SCALE GENOMIC DNA]</scope>
    <source>
        <strain evidence="7">DSM 4125</strain>
    </source>
</reference>
<dbReference type="SUPFAM" id="SSF46689">
    <property type="entry name" value="Homeodomain-like"/>
    <property type="match status" value="1"/>
</dbReference>
<accession>A0A1X7L6B6</accession>
<protein>
    <submittedName>
        <fullName evidence="6">Helix-turn-helix domain-containing protein</fullName>
    </submittedName>
</protein>
<dbReference type="STRING" id="1028.SAMN05661096_03591"/>
<dbReference type="AlphaFoldDB" id="A0A1X7L6B6"/>
<evidence type="ECO:0000256" key="1">
    <source>
        <dbReference type="ARBA" id="ARBA00023015"/>
    </source>
</evidence>
<dbReference type="EMBL" id="FXAW01000008">
    <property type="protein sequence ID" value="SMG49275.1"/>
    <property type="molecule type" value="Genomic_DNA"/>
</dbReference>
<dbReference type="Gene3D" id="1.10.10.60">
    <property type="entry name" value="Homeodomain-like"/>
    <property type="match status" value="2"/>
</dbReference>
<dbReference type="OrthoDB" id="5492415at2"/>
<evidence type="ECO:0000259" key="5">
    <source>
        <dbReference type="PROSITE" id="PS01124"/>
    </source>
</evidence>
<feature type="transmembrane region" description="Helical" evidence="4">
    <location>
        <begin position="204"/>
        <end position="226"/>
    </location>
</feature>
<dbReference type="RefSeq" id="WP_085518714.1">
    <property type="nucleotide sequence ID" value="NZ_FXAW01000008.1"/>
</dbReference>
<keyword evidence="7" id="KW-1185">Reference proteome</keyword>
<feature type="transmembrane region" description="Helical" evidence="4">
    <location>
        <begin position="96"/>
        <end position="119"/>
    </location>
</feature>
<dbReference type="GO" id="GO:0043565">
    <property type="term" value="F:sequence-specific DNA binding"/>
    <property type="evidence" value="ECO:0007669"/>
    <property type="project" value="InterPro"/>
</dbReference>
<gene>
    <name evidence="6" type="ORF">SAMN05661096_03591</name>
</gene>
<dbReference type="GO" id="GO:0003700">
    <property type="term" value="F:DNA-binding transcription factor activity"/>
    <property type="evidence" value="ECO:0007669"/>
    <property type="project" value="InterPro"/>
</dbReference>
<evidence type="ECO:0000256" key="2">
    <source>
        <dbReference type="ARBA" id="ARBA00023125"/>
    </source>
</evidence>
<feature type="transmembrane region" description="Helical" evidence="4">
    <location>
        <begin position="131"/>
        <end position="150"/>
    </location>
</feature>
<feature type="transmembrane region" description="Helical" evidence="4">
    <location>
        <begin position="35"/>
        <end position="56"/>
    </location>
</feature>
<keyword evidence="4" id="KW-0812">Transmembrane</keyword>
<feature type="transmembrane region" description="Helical" evidence="4">
    <location>
        <begin position="171"/>
        <end position="192"/>
    </location>
</feature>
<evidence type="ECO:0000313" key="7">
    <source>
        <dbReference type="Proteomes" id="UP000193804"/>
    </source>
</evidence>
<feature type="domain" description="HTH araC/xylS-type" evidence="5">
    <location>
        <begin position="287"/>
        <end position="385"/>
    </location>
</feature>